<evidence type="ECO:0000256" key="1">
    <source>
        <dbReference type="SAM" id="SignalP"/>
    </source>
</evidence>
<dbReference type="SUPFAM" id="SSF53474">
    <property type="entry name" value="alpha/beta-Hydrolases"/>
    <property type="match status" value="1"/>
</dbReference>
<keyword evidence="2" id="KW-1185">Reference proteome</keyword>
<dbReference type="Gene3D" id="3.40.50.1820">
    <property type="entry name" value="alpha/beta hydrolase"/>
    <property type="match status" value="1"/>
</dbReference>
<dbReference type="Proteomes" id="UP000095282">
    <property type="component" value="Unplaced"/>
</dbReference>
<dbReference type="GO" id="GO:0016042">
    <property type="term" value="P:lipid catabolic process"/>
    <property type="evidence" value="ECO:0007669"/>
    <property type="project" value="InterPro"/>
</dbReference>
<protein>
    <submittedName>
        <fullName evidence="3">Lipase</fullName>
    </submittedName>
</protein>
<accession>A0A1I7US38</accession>
<reference evidence="3" key="1">
    <citation type="submission" date="2016-11" db="UniProtKB">
        <authorList>
            <consortium name="WormBaseParasite"/>
        </authorList>
    </citation>
    <scope>IDENTIFICATION</scope>
</reference>
<dbReference type="WBParaSite" id="Csp11.Scaffold630.g18788.t1">
    <property type="protein sequence ID" value="Csp11.Scaffold630.g18788.t1"/>
    <property type="gene ID" value="Csp11.Scaffold630.g18788"/>
</dbReference>
<evidence type="ECO:0000313" key="2">
    <source>
        <dbReference type="Proteomes" id="UP000095282"/>
    </source>
</evidence>
<feature type="chain" id="PRO_5009309387" evidence="1">
    <location>
        <begin position="19"/>
        <end position="333"/>
    </location>
</feature>
<dbReference type="Pfam" id="PF01674">
    <property type="entry name" value="Lipase_2"/>
    <property type="match status" value="1"/>
</dbReference>
<dbReference type="eggNOG" id="ENOG502QSTS">
    <property type="taxonomic scope" value="Eukaryota"/>
</dbReference>
<dbReference type="GO" id="GO:0016298">
    <property type="term" value="F:lipase activity"/>
    <property type="evidence" value="ECO:0007669"/>
    <property type="project" value="TreeGrafter"/>
</dbReference>
<feature type="signal peptide" evidence="1">
    <location>
        <begin position="1"/>
        <end position="18"/>
    </location>
</feature>
<dbReference type="InterPro" id="IPR002918">
    <property type="entry name" value="Lipase_EstA/Esterase_EstB"/>
</dbReference>
<sequence length="333" mass="37259">MNINMLVFNLLTVFGVMADIYGPLSDHFMHHLNKRPKRNDGLLRSITSFGETGSFGGKVFSEEKLTNTPIVFIHGNSDSALKFGDHPFQSGWDEVLKYFLAKDYTLAELYGITYGDRNISHSYTRKFTCELLHLHRRFIELVLHYTKAGEINIIAHSMGVSIARKVIQGGEFVTETESCDIGPNLSHRIGTFISLASANYGMCPCQHAFAFPACGMETGFFPGTCSDAACSSQNVNATETCGDTQYSSYLMDLNKNAKKDASFVASMWSDDDEILGKGNMVWGRHTSLVPHSDMRKVYHELTHNDVKTLTAADQYNIIQMNNQKFRAADAHEY</sequence>
<dbReference type="InterPro" id="IPR029058">
    <property type="entry name" value="AB_hydrolase_fold"/>
</dbReference>
<name>A0A1I7US38_9PELO</name>
<evidence type="ECO:0000313" key="3">
    <source>
        <dbReference type="WBParaSite" id="Csp11.Scaffold630.g18788.t1"/>
    </source>
</evidence>
<dbReference type="FunFam" id="3.40.50.1820:FF:000191">
    <property type="entry name" value="LIPaSe related"/>
    <property type="match status" value="1"/>
</dbReference>
<dbReference type="PANTHER" id="PTHR32015">
    <property type="entry name" value="FASTING INDUCED LIPASE"/>
    <property type="match status" value="1"/>
</dbReference>
<keyword evidence="1" id="KW-0732">Signal</keyword>
<organism evidence="2 3">
    <name type="scientific">Caenorhabditis tropicalis</name>
    <dbReference type="NCBI Taxonomy" id="1561998"/>
    <lineage>
        <taxon>Eukaryota</taxon>
        <taxon>Metazoa</taxon>
        <taxon>Ecdysozoa</taxon>
        <taxon>Nematoda</taxon>
        <taxon>Chromadorea</taxon>
        <taxon>Rhabditida</taxon>
        <taxon>Rhabditina</taxon>
        <taxon>Rhabditomorpha</taxon>
        <taxon>Rhabditoidea</taxon>
        <taxon>Rhabditidae</taxon>
        <taxon>Peloderinae</taxon>
        <taxon>Caenorhabditis</taxon>
    </lineage>
</organism>
<dbReference type="PANTHER" id="PTHR32015:SF9">
    <property type="entry name" value="LIPASE RELATED-RELATED"/>
    <property type="match status" value="1"/>
</dbReference>
<proteinExistence type="predicted"/>
<dbReference type="AlphaFoldDB" id="A0A1I7US38"/>
<dbReference type="STRING" id="1561998.A0A1I7US38"/>